<feature type="compositionally biased region" description="Polar residues" evidence="1">
    <location>
        <begin position="66"/>
        <end position="77"/>
    </location>
</feature>
<feature type="region of interest" description="Disordered" evidence="1">
    <location>
        <begin position="1"/>
        <end position="292"/>
    </location>
</feature>
<evidence type="ECO:0000256" key="1">
    <source>
        <dbReference type="SAM" id="MobiDB-lite"/>
    </source>
</evidence>
<feature type="compositionally biased region" description="Polar residues" evidence="1">
    <location>
        <begin position="124"/>
        <end position="134"/>
    </location>
</feature>
<reference evidence="2 3" key="1">
    <citation type="submission" date="2024-01" db="EMBL/GenBank/DDBJ databases">
        <title>Comparative genomics of Cryptococcus and Kwoniella reveals pathogenesis evolution and contrasting modes of karyotype evolution via chromosome fusion or intercentromeric recombination.</title>
        <authorList>
            <person name="Coelho M.A."/>
            <person name="David-Palma M."/>
            <person name="Shea T."/>
            <person name="Bowers K."/>
            <person name="McGinley-Smith S."/>
            <person name="Mohammad A.W."/>
            <person name="Gnirke A."/>
            <person name="Yurkov A.M."/>
            <person name="Nowrousian M."/>
            <person name="Sun S."/>
            <person name="Cuomo C.A."/>
            <person name="Heitman J."/>
        </authorList>
    </citation>
    <scope>NUCLEOTIDE SEQUENCE [LARGE SCALE GENOMIC DNA]</scope>
    <source>
        <strain evidence="2 3">CBS 6074</strain>
    </source>
</reference>
<keyword evidence="3" id="KW-1185">Reference proteome</keyword>
<feature type="compositionally biased region" description="Polar residues" evidence="1">
    <location>
        <begin position="241"/>
        <end position="251"/>
    </location>
</feature>
<feature type="compositionally biased region" description="Low complexity" evidence="1">
    <location>
        <begin position="30"/>
        <end position="39"/>
    </location>
</feature>
<evidence type="ECO:0000313" key="2">
    <source>
        <dbReference type="EMBL" id="WWC91837.1"/>
    </source>
</evidence>
<dbReference type="EMBL" id="CP144106">
    <property type="protein sequence ID" value="WWC91837.1"/>
    <property type="molecule type" value="Genomic_DNA"/>
</dbReference>
<dbReference type="RefSeq" id="XP_066078599.1">
    <property type="nucleotide sequence ID" value="XM_066222502.1"/>
</dbReference>
<proteinExistence type="predicted"/>
<evidence type="ECO:0000313" key="3">
    <source>
        <dbReference type="Proteomes" id="UP001355207"/>
    </source>
</evidence>
<feature type="compositionally biased region" description="Basic and acidic residues" evidence="1">
    <location>
        <begin position="20"/>
        <end position="29"/>
    </location>
</feature>
<feature type="compositionally biased region" description="Low complexity" evidence="1">
    <location>
        <begin position="204"/>
        <end position="216"/>
    </location>
</feature>
<protein>
    <submittedName>
        <fullName evidence="2">Uncharacterized protein</fullName>
    </submittedName>
</protein>
<sequence>MSDYFSGHSSSPRRPTARTRTAERTKDTRTSSSVGSTGRFDFGDGFVLPPDEETTTSQDLVPVSKPRSTQAYPSVVSQDRYDPHDRKGNGTPSQLSTIRKAGEITKASTDSAAGDDHSYLFAKRNSTPYDSTGTGRREEFIRPVETQTPQSGDAAAKEANKAARVSTEVRQSRIYSSKGVGRKEEFARPASTSTNTNRPPPTPKTSTFKTSSSSSSVNTAPRDSNSSVQERSPSYHRARWFTSSRHSTVSAVSDHGMWDDRYSTPTPLPESSPEPTTGHRCRHCGKPGPDHW</sequence>
<dbReference type="GeneID" id="91097453"/>
<feature type="compositionally biased region" description="Polar residues" evidence="1">
    <location>
        <begin position="217"/>
        <end position="232"/>
    </location>
</feature>
<dbReference type="Proteomes" id="UP001355207">
    <property type="component" value="Chromosome 9"/>
</dbReference>
<name>A0AAX4K2R6_9TREE</name>
<dbReference type="AlphaFoldDB" id="A0AAX4K2R6"/>
<organism evidence="2 3">
    <name type="scientific">Kwoniella dendrophila CBS 6074</name>
    <dbReference type="NCBI Taxonomy" id="1295534"/>
    <lineage>
        <taxon>Eukaryota</taxon>
        <taxon>Fungi</taxon>
        <taxon>Dikarya</taxon>
        <taxon>Basidiomycota</taxon>
        <taxon>Agaricomycotina</taxon>
        <taxon>Tremellomycetes</taxon>
        <taxon>Tremellales</taxon>
        <taxon>Cryptococcaceae</taxon>
        <taxon>Kwoniella</taxon>
    </lineage>
</organism>
<feature type="compositionally biased region" description="Basic and acidic residues" evidence="1">
    <location>
        <begin position="79"/>
        <end position="88"/>
    </location>
</feature>
<accession>A0AAX4K2R6</accession>
<gene>
    <name evidence="2" type="ORF">L201_006784</name>
</gene>